<dbReference type="Proteomes" id="UP001497457">
    <property type="component" value="Chromosome 24b"/>
</dbReference>
<organism evidence="2 3">
    <name type="scientific">Urochloa decumbens</name>
    <dbReference type="NCBI Taxonomy" id="240449"/>
    <lineage>
        <taxon>Eukaryota</taxon>
        <taxon>Viridiplantae</taxon>
        <taxon>Streptophyta</taxon>
        <taxon>Embryophyta</taxon>
        <taxon>Tracheophyta</taxon>
        <taxon>Spermatophyta</taxon>
        <taxon>Magnoliopsida</taxon>
        <taxon>Liliopsida</taxon>
        <taxon>Poales</taxon>
        <taxon>Poaceae</taxon>
        <taxon>PACMAD clade</taxon>
        <taxon>Panicoideae</taxon>
        <taxon>Panicodae</taxon>
        <taxon>Paniceae</taxon>
        <taxon>Melinidinae</taxon>
        <taxon>Urochloa</taxon>
    </lineage>
</organism>
<evidence type="ECO:0000256" key="1">
    <source>
        <dbReference type="SAM" id="SignalP"/>
    </source>
</evidence>
<evidence type="ECO:0000313" key="3">
    <source>
        <dbReference type="Proteomes" id="UP001497457"/>
    </source>
</evidence>
<reference evidence="2 3" key="2">
    <citation type="submission" date="2024-10" db="EMBL/GenBank/DDBJ databases">
        <authorList>
            <person name="Ryan C."/>
        </authorList>
    </citation>
    <scope>NUCLEOTIDE SEQUENCE [LARGE SCALE GENOMIC DNA]</scope>
</reference>
<gene>
    <name evidence="2" type="ORF">URODEC1_LOCUS61191</name>
</gene>
<sequence>MSFNTKLVLAGFALALLVASQHGATACERTGVWCDGNDKCVGPCMGKGSPAICSTAHVVGDPSCVCGPDCDAQAGTSLRRARHGMGMPN</sequence>
<feature type="chain" id="PRO_5044878410" evidence="1">
    <location>
        <begin position="27"/>
        <end position="89"/>
    </location>
</feature>
<feature type="signal peptide" evidence="1">
    <location>
        <begin position="1"/>
        <end position="26"/>
    </location>
</feature>
<dbReference type="PROSITE" id="PS51257">
    <property type="entry name" value="PROKAR_LIPOPROTEIN"/>
    <property type="match status" value="1"/>
</dbReference>
<dbReference type="EMBL" id="OZ075134">
    <property type="protein sequence ID" value="CAL4992620.1"/>
    <property type="molecule type" value="Genomic_DNA"/>
</dbReference>
<keyword evidence="3" id="KW-1185">Reference proteome</keyword>
<reference evidence="3" key="1">
    <citation type="submission" date="2024-06" db="EMBL/GenBank/DDBJ databases">
        <authorList>
            <person name="Ryan C."/>
        </authorList>
    </citation>
    <scope>NUCLEOTIDE SEQUENCE [LARGE SCALE GENOMIC DNA]</scope>
</reference>
<dbReference type="AlphaFoldDB" id="A0ABC9B243"/>
<protein>
    <submittedName>
        <fullName evidence="2">Uncharacterized protein</fullName>
    </submittedName>
</protein>
<evidence type="ECO:0000313" key="2">
    <source>
        <dbReference type="EMBL" id="CAL4992620.1"/>
    </source>
</evidence>
<proteinExistence type="predicted"/>
<accession>A0ABC9B243</accession>
<name>A0ABC9B243_9POAL</name>
<keyword evidence="1" id="KW-0732">Signal</keyword>